<feature type="compositionally biased region" description="Polar residues" evidence="1">
    <location>
        <begin position="8"/>
        <end position="20"/>
    </location>
</feature>
<feature type="region of interest" description="Disordered" evidence="1">
    <location>
        <begin position="1"/>
        <end position="20"/>
    </location>
</feature>
<protein>
    <submittedName>
        <fullName evidence="2">Uncharacterized protein</fullName>
    </submittedName>
</protein>
<dbReference type="AlphaFoldDB" id="A0A2P2JJ98"/>
<proteinExistence type="predicted"/>
<name>A0A2P2JJ98_RHIMU</name>
<evidence type="ECO:0000313" key="2">
    <source>
        <dbReference type="EMBL" id="MBW93539.1"/>
    </source>
</evidence>
<sequence length="20" mass="2308">MDELKQSEALNSSPTMRRTI</sequence>
<reference evidence="2" key="1">
    <citation type="submission" date="2018-02" db="EMBL/GenBank/DDBJ databases">
        <title>Rhizophora mucronata_Transcriptome.</title>
        <authorList>
            <person name="Meera S.P."/>
            <person name="Sreeshan A."/>
            <person name="Augustine A."/>
        </authorList>
    </citation>
    <scope>NUCLEOTIDE SEQUENCE</scope>
    <source>
        <tissue evidence="2">Leaf</tissue>
    </source>
</reference>
<accession>A0A2P2JJ98</accession>
<organism evidence="2">
    <name type="scientific">Rhizophora mucronata</name>
    <name type="common">Asiatic mangrove</name>
    <dbReference type="NCBI Taxonomy" id="61149"/>
    <lineage>
        <taxon>Eukaryota</taxon>
        <taxon>Viridiplantae</taxon>
        <taxon>Streptophyta</taxon>
        <taxon>Embryophyta</taxon>
        <taxon>Tracheophyta</taxon>
        <taxon>Spermatophyta</taxon>
        <taxon>Magnoliopsida</taxon>
        <taxon>eudicotyledons</taxon>
        <taxon>Gunneridae</taxon>
        <taxon>Pentapetalae</taxon>
        <taxon>rosids</taxon>
        <taxon>fabids</taxon>
        <taxon>Malpighiales</taxon>
        <taxon>Rhizophoraceae</taxon>
        <taxon>Rhizophora</taxon>
    </lineage>
</organism>
<dbReference type="EMBL" id="GGEC01013056">
    <property type="protein sequence ID" value="MBW93539.1"/>
    <property type="molecule type" value="Transcribed_RNA"/>
</dbReference>
<evidence type="ECO:0000256" key="1">
    <source>
        <dbReference type="SAM" id="MobiDB-lite"/>
    </source>
</evidence>